<feature type="compositionally biased region" description="Basic residues" evidence="1">
    <location>
        <begin position="310"/>
        <end position="319"/>
    </location>
</feature>
<keyword evidence="3" id="KW-1185">Reference proteome</keyword>
<name>A0ABD1XL27_9MARC</name>
<proteinExistence type="predicted"/>
<sequence length="353" mass="40326">MTYFSGSSNSATTSCCDGEENVVSDMGSWVCYTKCPVDNSASCSVASSPEVREYDHKKNGETAPPKMDYRGEDCLERERGGECEYLERQMNLARIEVYEDSEVKAASKRLRRTDSSCSSNRPSESSSSFLSTRSNQLFRQLQKLRIQFLADLWEILGKFKVRLDDYLHDASVRLIVQQHIDILQRMIAPMVAQKQRLESWLTEEILHQLRGQIVRYLDAFRGEKFQSSFNRLIVARPGQADVWFVHPKTESGRDYQKPAAAGESSKSDDDDFVMINSLEDRETCTDSDARVEQSVKPRTNRSSEEDTLKRKGTSNRSKARAPGSSVKSEERAPRHVTSQRFYHKEEMGPKRKT</sequence>
<reference evidence="2 3" key="1">
    <citation type="submission" date="2024-09" db="EMBL/GenBank/DDBJ databases">
        <title>Chromosome-scale assembly of Riccia fluitans.</title>
        <authorList>
            <person name="Paukszto L."/>
            <person name="Sawicki J."/>
            <person name="Karawczyk K."/>
            <person name="Piernik-Szablinska J."/>
            <person name="Szczecinska M."/>
            <person name="Mazdziarz M."/>
        </authorList>
    </citation>
    <scope>NUCLEOTIDE SEQUENCE [LARGE SCALE GENOMIC DNA]</scope>
    <source>
        <strain evidence="2">Rf_01</strain>
        <tissue evidence="2">Aerial parts of the thallus</tissue>
    </source>
</reference>
<evidence type="ECO:0000313" key="3">
    <source>
        <dbReference type="Proteomes" id="UP001605036"/>
    </source>
</evidence>
<evidence type="ECO:0000256" key="1">
    <source>
        <dbReference type="SAM" id="MobiDB-lite"/>
    </source>
</evidence>
<feature type="compositionally biased region" description="Low complexity" evidence="1">
    <location>
        <begin position="115"/>
        <end position="129"/>
    </location>
</feature>
<feature type="region of interest" description="Disordered" evidence="1">
    <location>
        <begin position="252"/>
        <end position="271"/>
    </location>
</feature>
<dbReference type="Proteomes" id="UP001605036">
    <property type="component" value="Unassembled WGS sequence"/>
</dbReference>
<feature type="region of interest" description="Disordered" evidence="1">
    <location>
        <begin position="109"/>
        <end position="129"/>
    </location>
</feature>
<protein>
    <submittedName>
        <fullName evidence="2">Uncharacterized protein</fullName>
    </submittedName>
</protein>
<evidence type="ECO:0000313" key="2">
    <source>
        <dbReference type="EMBL" id="KAL2609654.1"/>
    </source>
</evidence>
<organism evidence="2 3">
    <name type="scientific">Riccia fluitans</name>
    <dbReference type="NCBI Taxonomy" id="41844"/>
    <lineage>
        <taxon>Eukaryota</taxon>
        <taxon>Viridiplantae</taxon>
        <taxon>Streptophyta</taxon>
        <taxon>Embryophyta</taxon>
        <taxon>Marchantiophyta</taxon>
        <taxon>Marchantiopsida</taxon>
        <taxon>Marchantiidae</taxon>
        <taxon>Marchantiales</taxon>
        <taxon>Ricciaceae</taxon>
        <taxon>Riccia</taxon>
    </lineage>
</organism>
<feature type="compositionally biased region" description="Basic and acidic residues" evidence="1">
    <location>
        <begin position="283"/>
        <end position="309"/>
    </location>
</feature>
<gene>
    <name evidence="2" type="ORF">R1flu_028227</name>
</gene>
<feature type="compositionally biased region" description="Basic and acidic residues" evidence="1">
    <location>
        <begin position="342"/>
        <end position="353"/>
    </location>
</feature>
<comment type="caution">
    <text evidence="2">The sequence shown here is derived from an EMBL/GenBank/DDBJ whole genome shotgun (WGS) entry which is preliminary data.</text>
</comment>
<feature type="region of interest" description="Disordered" evidence="1">
    <location>
        <begin position="283"/>
        <end position="353"/>
    </location>
</feature>
<accession>A0ABD1XL27</accession>
<dbReference type="EMBL" id="JBHFFA010000008">
    <property type="protein sequence ID" value="KAL2609654.1"/>
    <property type="molecule type" value="Genomic_DNA"/>
</dbReference>
<dbReference type="AlphaFoldDB" id="A0ABD1XL27"/>